<sequence length="357" mass="38182">MVLLDGAPITTADNLEYSFRPVPTGRLEVEVRSPSNAHVALTSAPNETEPMYEILLGGWENSATVIRYNREKPDKVRAETPGLLTSSEFKHFTFEWRHGLIQVKKSDGAVLVEWKDPNPFGVSYYGIRTAWGSKGHWRVKAVDPRSAPVASAPTPFVPSPVAQPGWNVPASVAPSGGSATWVDAAGGEVPPNSVPGGFDNEQVYVARARHEGALLPGKLVPSHGVCYVPWGGAEHGKPEYQVLVGCEPAWVPSVGGQVPDGALPSGETEDGEPLFVGRAKHEGTLSVGKVQASHAVCYIPYGGQEIGYQEYEVLVAKRSPGGGLHEEARAPQLKQTGQQPATREAPSTTWTQADSEP</sequence>
<dbReference type="InterPro" id="IPR006616">
    <property type="entry name" value="DM9_repeat"/>
</dbReference>
<proteinExistence type="predicted"/>
<evidence type="ECO:0000256" key="1">
    <source>
        <dbReference type="SAM" id="MobiDB-lite"/>
    </source>
</evidence>
<dbReference type="Pfam" id="PF12248">
    <property type="entry name" value="Methyltransf_FA"/>
    <property type="match status" value="1"/>
</dbReference>
<dbReference type="Pfam" id="PF11901">
    <property type="entry name" value="DM9"/>
    <property type="match status" value="1"/>
</dbReference>
<dbReference type="PANTHER" id="PTHR31649:SF1">
    <property type="entry name" value="FARNESOIC ACID O-METHYL TRANSFERASE DOMAIN-CONTAINING PROTEIN"/>
    <property type="match status" value="1"/>
</dbReference>
<accession>A0A7R9G3J5</accession>
<evidence type="ECO:0000313" key="3">
    <source>
        <dbReference type="EMBL" id="CAD7265734.1"/>
    </source>
</evidence>
<organism evidence="3">
    <name type="scientific">Timema shepardi</name>
    <name type="common">Walking stick</name>
    <dbReference type="NCBI Taxonomy" id="629360"/>
    <lineage>
        <taxon>Eukaryota</taxon>
        <taxon>Metazoa</taxon>
        <taxon>Ecdysozoa</taxon>
        <taxon>Arthropoda</taxon>
        <taxon>Hexapoda</taxon>
        <taxon>Insecta</taxon>
        <taxon>Pterygota</taxon>
        <taxon>Neoptera</taxon>
        <taxon>Polyneoptera</taxon>
        <taxon>Phasmatodea</taxon>
        <taxon>Timematodea</taxon>
        <taxon>Timematoidea</taxon>
        <taxon>Timematidae</taxon>
        <taxon>Timema</taxon>
    </lineage>
</organism>
<protein>
    <recommendedName>
        <fullName evidence="2">Farnesoic acid O-methyl transferase domain-containing protein</fullName>
    </recommendedName>
</protein>
<gene>
    <name evidence="3" type="ORF">TSIB3V08_LOCUS9764</name>
</gene>
<evidence type="ECO:0000259" key="2">
    <source>
        <dbReference type="Pfam" id="PF12248"/>
    </source>
</evidence>
<reference evidence="3" key="1">
    <citation type="submission" date="2020-11" db="EMBL/GenBank/DDBJ databases">
        <authorList>
            <person name="Tran Van P."/>
        </authorList>
    </citation>
    <scope>NUCLEOTIDE SEQUENCE</scope>
</reference>
<feature type="compositionally biased region" description="Polar residues" evidence="1">
    <location>
        <begin position="333"/>
        <end position="357"/>
    </location>
</feature>
<dbReference type="PANTHER" id="PTHR31649">
    <property type="entry name" value="AGAP009604-PA"/>
    <property type="match status" value="1"/>
</dbReference>
<feature type="domain" description="Farnesoic acid O-methyl transferase" evidence="2">
    <location>
        <begin position="13"/>
        <end position="140"/>
    </location>
</feature>
<dbReference type="AlphaFoldDB" id="A0A7R9G3J5"/>
<dbReference type="EMBL" id="OC005895">
    <property type="protein sequence ID" value="CAD7265734.1"/>
    <property type="molecule type" value="Genomic_DNA"/>
</dbReference>
<dbReference type="SMART" id="SM00696">
    <property type="entry name" value="DM9"/>
    <property type="match status" value="2"/>
</dbReference>
<feature type="region of interest" description="Disordered" evidence="1">
    <location>
        <begin position="321"/>
        <end position="357"/>
    </location>
</feature>
<dbReference type="InterPro" id="IPR022041">
    <property type="entry name" value="Methyltransf_FA"/>
</dbReference>
<name>A0A7R9G3J5_TIMSH</name>